<protein>
    <recommendedName>
        <fullName evidence="3">(+)RNA virus helicase C-terminal domain-containing protein</fullName>
    </recommendedName>
</protein>
<keyword evidence="2" id="KW-1185">Reference proteome</keyword>
<dbReference type="OrthoDB" id="9995375at2759"/>
<dbReference type="Proteomes" id="UP000299102">
    <property type="component" value="Unassembled WGS sequence"/>
</dbReference>
<dbReference type="AlphaFoldDB" id="A0A4C1U934"/>
<gene>
    <name evidence="1" type="ORF">EVAR_17183_1</name>
</gene>
<name>A0A4C1U934_EUMVA</name>
<sequence>MVKTVTKHKASGEAREVWVVPNMTWVDEVLGCGKTTWIVKHFELGRDVVITTTREVTSKKSWLADWKPTQAAKLNLFEMQYIRPNLVATVTKELLCTYRARWM</sequence>
<proteinExistence type="predicted"/>
<comment type="caution">
    <text evidence="1">The sequence shown here is derived from an EMBL/GenBank/DDBJ whole genome shotgun (WGS) entry which is preliminary data.</text>
</comment>
<evidence type="ECO:0000313" key="1">
    <source>
        <dbReference type="EMBL" id="GBP22829.1"/>
    </source>
</evidence>
<dbReference type="EMBL" id="BGZK01000144">
    <property type="protein sequence ID" value="GBP22829.1"/>
    <property type="molecule type" value="Genomic_DNA"/>
</dbReference>
<evidence type="ECO:0000313" key="2">
    <source>
        <dbReference type="Proteomes" id="UP000299102"/>
    </source>
</evidence>
<organism evidence="1 2">
    <name type="scientific">Eumeta variegata</name>
    <name type="common">Bagworm moth</name>
    <name type="synonym">Eumeta japonica</name>
    <dbReference type="NCBI Taxonomy" id="151549"/>
    <lineage>
        <taxon>Eukaryota</taxon>
        <taxon>Metazoa</taxon>
        <taxon>Ecdysozoa</taxon>
        <taxon>Arthropoda</taxon>
        <taxon>Hexapoda</taxon>
        <taxon>Insecta</taxon>
        <taxon>Pterygota</taxon>
        <taxon>Neoptera</taxon>
        <taxon>Endopterygota</taxon>
        <taxon>Lepidoptera</taxon>
        <taxon>Glossata</taxon>
        <taxon>Ditrysia</taxon>
        <taxon>Tineoidea</taxon>
        <taxon>Psychidae</taxon>
        <taxon>Oiketicinae</taxon>
        <taxon>Eumeta</taxon>
    </lineage>
</organism>
<reference evidence="1 2" key="1">
    <citation type="journal article" date="2019" name="Commun. Biol.">
        <title>The bagworm genome reveals a unique fibroin gene that provides high tensile strength.</title>
        <authorList>
            <person name="Kono N."/>
            <person name="Nakamura H."/>
            <person name="Ohtoshi R."/>
            <person name="Tomita M."/>
            <person name="Numata K."/>
            <person name="Arakawa K."/>
        </authorList>
    </citation>
    <scope>NUCLEOTIDE SEQUENCE [LARGE SCALE GENOMIC DNA]</scope>
</reference>
<evidence type="ECO:0008006" key="3">
    <source>
        <dbReference type="Google" id="ProtNLM"/>
    </source>
</evidence>
<accession>A0A4C1U934</accession>